<proteinExistence type="inferred from homology"/>
<keyword evidence="5" id="KW-1185">Reference proteome</keyword>
<comment type="similarity">
    <text evidence="1">Belongs to the AcsB/BcsB family.</text>
</comment>
<keyword evidence="1" id="KW-0812">Transmembrane</keyword>
<comment type="caution">
    <text evidence="4">The sequence shown here is derived from an EMBL/GenBank/DDBJ whole genome shotgun (WGS) entry which is preliminary data.</text>
</comment>
<comment type="pathway">
    <text evidence="1">Glycan metabolism; bacterial cellulose biosynthesis.</text>
</comment>
<evidence type="ECO:0000256" key="1">
    <source>
        <dbReference type="RuleBase" id="RU365021"/>
    </source>
</evidence>
<keyword evidence="1" id="KW-0472">Membrane</keyword>
<evidence type="ECO:0000313" key="5">
    <source>
        <dbReference type="Proteomes" id="UP000265848"/>
    </source>
</evidence>
<comment type="function">
    <text evidence="1">Binds the cellulose synthase activator, bis-(3'-5') cyclic diguanylic acid (c-di-GMP).</text>
</comment>
<dbReference type="Proteomes" id="UP000265848">
    <property type="component" value="Unassembled WGS sequence"/>
</dbReference>
<organism evidence="4 5">
    <name type="scientific">Pseudooceanicola sediminis</name>
    <dbReference type="NCBI Taxonomy" id="2211117"/>
    <lineage>
        <taxon>Bacteria</taxon>
        <taxon>Pseudomonadati</taxon>
        <taxon>Pseudomonadota</taxon>
        <taxon>Alphaproteobacteria</taxon>
        <taxon>Rhodobacterales</taxon>
        <taxon>Paracoccaceae</taxon>
        <taxon>Pseudooceanicola</taxon>
    </lineage>
</organism>
<comment type="subunit">
    <text evidence="1">Tightly associated with the cellulose synthase catalytic subunit.</text>
</comment>
<feature type="region of interest" description="Disordered" evidence="2">
    <location>
        <begin position="54"/>
        <end position="82"/>
    </location>
</feature>
<evidence type="ECO:0000256" key="2">
    <source>
        <dbReference type="SAM" id="MobiDB-lite"/>
    </source>
</evidence>
<dbReference type="EMBL" id="QWJJ01000012">
    <property type="protein sequence ID" value="RII38101.1"/>
    <property type="molecule type" value="Genomic_DNA"/>
</dbReference>
<accession>A0A399IYK4</accession>
<keyword evidence="1" id="KW-0732">Signal</keyword>
<dbReference type="OrthoDB" id="7615145at2"/>
<evidence type="ECO:0000313" key="4">
    <source>
        <dbReference type="EMBL" id="RII38101.1"/>
    </source>
</evidence>
<dbReference type="GO" id="GO:0030244">
    <property type="term" value="P:cellulose biosynthetic process"/>
    <property type="evidence" value="ECO:0007669"/>
    <property type="project" value="UniProtKB-KW"/>
</dbReference>
<dbReference type="RefSeq" id="WP_119399752.1">
    <property type="nucleotide sequence ID" value="NZ_QWJJ01000012.1"/>
</dbReference>
<dbReference type="InterPro" id="IPR048861">
    <property type="entry name" value="BscB-like_C"/>
</dbReference>
<feature type="signal peptide" evidence="1">
    <location>
        <begin position="1"/>
        <end position="31"/>
    </location>
</feature>
<gene>
    <name evidence="4" type="ORF">DL237_14305</name>
</gene>
<dbReference type="Gene3D" id="1.20.5.4520">
    <property type="match status" value="1"/>
</dbReference>
<dbReference type="Gene3D" id="3.30.379.20">
    <property type="match status" value="1"/>
</dbReference>
<keyword evidence="1" id="KW-0997">Cell inner membrane</keyword>
<keyword evidence="1" id="KW-0135">Cellulose biosynthesis</keyword>
<dbReference type="UniPathway" id="UPA00694"/>
<comment type="subcellular location">
    <subcellularLocation>
        <location evidence="1">Cell inner membrane</location>
    </subcellularLocation>
</comment>
<feature type="chain" id="PRO_5017105416" description="Cyclic di-GMP-binding protein" evidence="1">
    <location>
        <begin position="32"/>
        <end position="738"/>
    </location>
</feature>
<dbReference type="Pfam" id="PF20916">
    <property type="entry name" value="BscB_a-b"/>
    <property type="match status" value="1"/>
</dbReference>
<dbReference type="GO" id="GO:0006011">
    <property type="term" value="P:UDP-alpha-D-glucose metabolic process"/>
    <property type="evidence" value="ECO:0007669"/>
    <property type="project" value="InterPro"/>
</dbReference>
<dbReference type="Pfam" id="PF03170">
    <property type="entry name" value="BcsB"/>
    <property type="match status" value="2"/>
</dbReference>
<feature type="compositionally biased region" description="Basic and acidic residues" evidence="2">
    <location>
        <begin position="70"/>
        <end position="79"/>
    </location>
</feature>
<dbReference type="Gene3D" id="2.60.120.260">
    <property type="entry name" value="Galactose-binding domain-like"/>
    <property type="match status" value="2"/>
</dbReference>
<keyword evidence="1" id="KW-0973">c-di-GMP</keyword>
<reference evidence="4 5" key="1">
    <citation type="submission" date="2018-08" db="EMBL/GenBank/DDBJ databases">
        <title>Pseudooceanicola sediminis CY03 in the family Rhodobacteracea.</title>
        <authorList>
            <person name="Zhang Y.-J."/>
        </authorList>
    </citation>
    <scope>NUCLEOTIDE SEQUENCE [LARGE SCALE GENOMIC DNA]</scope>
    <source>
        <strain evidence="4 5">CY03</strain>
    </source>
</reference>
<dbReference type="GO" id="GO:0005886">
    <property type="term" value="C:plasma membrane"/>
    <property type="evidence" value="ECO:0007669"/>
    <property type="project" value="UniProtKB-SubCell"/>
</dbReference>
<name>A0A399IYK4_9RHOB</name>
<keyword evidence="1" id="KW-1133">Transmembrane helix</keyword>
<feature type="domain" description="Cellulose synthase subunit B-like C-terminal" evidence="3">
    <location>
        <begin position="601"/>
        <end position="733"/>
    </location>
</feature>
<dbReference type="AlphaFoldDB" id="A0A399IYK4"/>
<feature type="transmembrane region" description="Helical" evidence="1">
    <location>
        <begin position="708"/>
        <end position="730"/>
    </location>
</feature>
<evidence type="ECO:0000259" key="3">
    <source>
        <dbReference type="Pfam" id="PF20916"/>
    </source>
</evidence>
<dbReference type="InterPro" id="IPR018513">
    <property type="entry name" value="Cell_synthase_bac"/>
</dbReference>
<dbReference type="Gene3D" id="3.30.379.30">
    <property type="match status" value="1"/>
</dbReference>
<keyword evidence="1" id="KW-1003">Cell membrane</keyword>
<protein>
    <recommendedName>
        <fullName evidence="1">Cyclic di-GMP-binding protein</fullName>
    </recommendedName>
    <alternativeName>
        <fullName evidence="1">Cellulose synthase regulatory subunit</fullName>
    </alternativeName>
</protein>
<sequence length="738" mass="79806">MTQAFKRTTAFRSICLACLLSGAALSSTAQAQQQQDGDVPTIDLAPVLRMFQTEDASPEGGDEGTFSIPEYDRGGDDGKPQAVTSNKVLLPLRMAGMTATGHDRVVRLTGERAVASLFVDLPALAPVKSFKLSYRISINVLPARSQILISVNGKTLDPIQPTAFSGFEDIELPAEMLVPGRNEINVVVQESHRIFCGPEATFEIWTELDLGASGVEYESKDLAGDTDGFMSALLAQLVSQNVIPVRADDETLTAIMPALTERLAGLRNGAPVMLRPQGIYASPSIIPPVARITILPDNRDFAEIRQGADGAQVLVMSLTADNKLPNLDMLLPAPPPVPDVGILVPGQRTSLEDLKFSDVSAYNRYSEQNANFRLPGDWLVLSSQNAMLKLLYSFADGLPENALMLVKINGTTVRLLPLDQGGGSTIPLLDIGFPARLLHPGVNQLTFVSLVPGDPPDLPCPAFDSPLMTIDATSTLLVPEVPKMAFVNVSDTLAGITPDQIFYRSGSEEGESDIEMALKTAMRTLEGHTQQDGASLNVIESDSLDQISLGGLNLSRRELEAVFLNRRPAPMTQPIEDPSTRTWVMPAFSDILAAVGRNVRDLASPGDGDLRDWLSDRNGKAVVTIPQADDPLSLWLIVRPETDPAEIAAKLAQARLDPNGPSGRFALLTNDDQWESWHDSSSPPGLKEPLTLKNFREVAGNYASWSPLYFVLVLFGLTIISVCLALAFVVTTRGRRKR</sequence>